<feature type="transmembrane region" description="Helical" evidence="2">
    <location>
        <begin position="512"/>
        <end position="533"/>
    </location>
</feature>
<dbReference type="Gene3D" id="3.40.50.10140">
    <property type="entry name" value="Toll/interleukin-1 receptor homology (TIR) domain"/>
    <property type="match status" value="1"/>
</dbReference>
<evidence type="ECO:0000256" key="2">
    <source>
        <dbReference type="SAM" id="Phobius"/>
    </source>
</evidence>
<gene>
    <name evidence="3" type="ORF">PGLA2088_LOCUS46206</name>
</gene>
<organism evidence="3 4">
    <name type="scientific">Polarella glacialis</name>
    <name type="common">Dinoflagellate</name>
    <dbReference type="NCBI Taxonomy" id="89957"/>
    <lineage>
        <taxon>Eukaryota</taxon>
        <taxon>Sar</taxon>
        <taxon>Alveolata</taxon>
        <taxon>Dinophyceae</taxon>
        <taxon>Suessiales</taxon>
        <taxon>Suessiaceae</taxon>
        <taxon>Polarella</taxon>
    </lineage>
</organism>
<comment type="caution">
    <text evidence="3">The sequence shown here is derived from an EMBL/GenBank/DDBJ whole genome shotgun (WGS) entry which is preliminary data.</text>
</comment>
<evidence type="ECO:0000313" key="3">
    <source>
        <dbReference type="EMBL" id="CAE8731971.1"/>
    </source>
</evidence>
<feature type="transmembrane region" description="Helical" evidence="2">
    <location>
        <begin position="333"/>
        <end position="354"/>
    </location>
</feature>
<feature type="non-terminal residue" evidence="3">
    <location>
        <position position="1"/>
    </location>
</feature>
<keyword evidence="2" id="KW-0812">Transmembrane</keyword>
<keyword evidence="2" id="KW-1133">Transmembrane helix</keyword>
<accession>A0A813LKV6</accession>
<dbReference type="EMBL" id="CAJNNW010036091">
    <property type="protein sequence ID" value="CAE8731971.1"/>
    <property type="molecule type" value="Genomic_DNA"/>
</dbReference>
<proteinExistence type="predicted"/>
<dbReference type="SUPFAM" id="SSF52200">
    <property type="entry name" value="Toll/Interleukin receptor TIR domain"/>
    <property type="match status" value="1"/>
</dbReference>
<evidence type="ECO:0000313" key="4">
    <source>
        <dbReference type="Proteomes" id="UP000626109"/>
    </source>
</evidence>
<feature type="region of interest" description="Disordered" evidence="1">
    <location>
        <begin position="611"/>
        <end position="643"/>
    </location>
</feature>
<dbReference type="AlphaFoldDB" id="A0A813LKV6"/>
<name>A0A813LKV6_POLGL</name>
<sequence>QGRKQTDLDKKQAHYRCFLNNFSSKADFRKNLLSYLVVGVRMAIARTSSDMCLRDRTSTTLHSLQHPGSRMYQRGVSLATVMDFGGRHFGPNAGEKDHDALSFPTGKYDIFISHTWRTGRMAKYAVLLCYTSLFPALCAGLAAGILAFALQVSGILPPFGIVEPYETAEIPEPLPISLWCTVMGGCTCFATLVMWARLIDLAESIRGTKVSYFFDRLCINQSDAELKQAGIDSIGTYLRNSDSMLVLWAPEYFARLWCVFELAVFLEKSTNAEFKSLLQNSHAEKRQASVGAMLDPRRNSSATEINNEETVPARIAVATGAQRARNESYDRKLMIIPVQMGVFCMVALVVGYLAAVCEGAIHFQILAQDLVDPLLVLAMFGSCVPLCRFCRRYSQDRLELNKQIAQFTVSQADCSFPEDGELIKAVITYLYSETLSEIDGIAAFEHLLRTRVQQNVDKILGSRLHVPWRLASTIMFSQTLNGLDVVAVSLIRSHLADSGALAAETARQAARSFAHVCLVPAYLYLAMVISCLLPERKSKLAEFASNAMFVFVMSCFLCVCVLFVVEEIYEMRTLVSVPLNLTFGLIAISGPACCNYVSCWFSFRMHGGPSSNQEAGQEASQEANQEPGEHESREETHLDEGDCENVLELRETPGTIAMNIMAPRPKADEFLLTKTQDAMILGNSTVSQRPLPASHPSPLPL</sequence>
<protein>
    <submittedName>
        <fullName evidence="3">Uncharacterized protein</fullName>
    </submittedName>
</protein>
<evidence type="ECO:0000256" key="1">
    <source>
        <dbReference type="SAM" id="MobiDB-lite"/>
    </source>
</evidence>
<reference evidence="3" key="1">
    <citation type="submission" date="2021-02" db="EMBL/GenBank/DDBJ databases">
        <authorList>
            <person name="Dougan E. K."/>
            <person name="Rhodes N."/>
            <person name="Thang M."/>
            <person name="Chan C."/>
        </authorList>
    </citation>
    <scope>NUCLEOTIDE SEQUENCE</scope>
</reference>
<keyword evidence="2" id="KW-0472">Membrane</keyword>
<feature type="transmembrane region" description="Helical" evidence="2">
    <location>
        <begin position="176"/>
        <end position="196"/>
    </location>
</feature>
<feature type="transmembrane region" description="Helical" evidence="2">
    <location>
        <begin position="545"/>
        <end position="565"/>
    </location>
</feature>
<dbReference type="InterPro" id="IPR035897">
    <property type="entry name" value="Toll_tir_struct_dom_sf"/>
</dbReference>
<feature type="transmembrane region" description="Helical" evidence="2">
    <location>
        <begin position="374"/>
        <end position="390"/>
    </location>
</feature>
<feature type="transmembrane region" description="Helical" evidence="2">
    <location>
        <begin position="577"/>
        <end position="603"/>
    </location>
</feature>
<feature type="compositionally biased region" description="Basic and acidic residues" evidence="1">
    <location>
        <begin position="627"/>
        <end position="640"/>
    </location>
</feature>
<feature type="transmembrane region" description="Helical" evidence="2">
    <location>
        <begin position="127"/>
        <end position="156"/>
    </location>
</feature>
<dbReference type="Proteomes" id="UP000626109">
    <property type="component" value="Unassembled WGS sequence"/>
</dbReference>
<feature type="compositionally biased region" description="Polar residues" evidence="1">
    <location>
        <begin position="611"/>
        <end position="624"/>
    </location>
</feature>